<reference evidence="2" key="2">
    <citation type="submission" date="2020-05" db="UniProtKB">
        <authorList>
            <consortium name="EnsemblMetazoa"/>
        </authorList>
    </citation>
    <scope>IDENTIFICATION</scope>
    <source>
        <strain evidence="2">IAEA</strain>
    </source>
</reference>
<organism evidence="2 3">
    <name type="scientific">Glossina brevipalpis</name>
    <dbReference type="NCBI Taxonomy" id="37001"/>
    <lineage>
        <taxon>Eukaryota</taxon>
        <taxon>Metazoa</taxon>
        <taxon>Ecdysozoa</taxon>
        <taxon>Arthropoda</taxon>
        <taxon>Hexapoda</taxon>
        <taxon>Insecta</taxon>
        <taxon>Pterygota</taxon>
        <taxon>Neoptera</taxon>
        <taxon>Endopterygota</taxon>
        <taxon>Diptera</taxon>
        <taxon>Brachycera</taxon>
        <taxon>Muscomorpha</taxon>
        <taxon>Hippoboscoidea</taxon>
        <taxon>Glossinidae</taxon>
        <taxon>Glossina</taxon>
    </lineage>
</organism>
<keyword evidence="3" id="KW-1185">Reference proteome</keyword>
<keyword evidence="1" id="KW-0732">Signal</keyword>
<dbReference type="EnsemblMetazoa" id="GBRI012886-RA">
    <property type="protein sequence ID" value="GBRI012886-PA"/>
    <property type="gene ID" value="GBRI012886"/>
</dbReference>
<name>A0A1A9WB55_9MUSC</name>
<accession>A0A1A9WB55</accession>
<evidence type="ECO:0000313" key="3">
    <source>
        <dbReference type="Proteomes" id="UP000091820"/>
    </source>
</evidence>
<feature type="signal peptide" evidence="1">
    <location>
        <begin position="1"/>
        <end position="22"/>
    </location>
</feature>
<evidence type="ECO:0000256" key="1">
    <source>
        <dbReference type="SAM" id="SignalP"/>
    </source>
</evidence>
<dbReference type="InterPro" id="IPR036728">
    <property type="entry name" value="PBP_GOBP_sf"/>
</dbReference>
<proteinExistence type="predicted"/>
<feature type="chain" id="PRO_5008400182" evidence="1">
    <location>
        <begin position="23"/>
        <end position="263"/>
    </location>
</feature>
<dbReference type="GO" id="GO:0005549">
    <property type="term" value="F:odorant binding"/>
    <property type="evidence" value="ECO:0007669"/>
    <property type="project" value="InterPro"/>
</dbReference>
<dbReference type="Gene3D" id="1.10.238.20">
    <property type="entry name" value="Pheromone/general odorant binding protein domain"/>
    <property type="match status" value="2"/>
</dbReference>
<dbReference type="AlphaFoldDB" id="A0A1A9WB55"/>
<sequence length="263" mass="31024">MILITFFIIFVVVFSNRQTTSALNETTRFVLKESNVRFAHMRCAEKHPDARPFPDYPDMPANYCYVYCLFYKLGLIDLRSRDLDLKKLQDVTEKFGFETVKSLPKFLSGRCQDYYKILVECRQRYQDLYEFIFNEQSAKRTNNTGESTTVQCDNELHTSDNIELLDKPLLIQELKFVCIFENFHYLDAYKRVDVKEIILSYEEAQALNPHSQEIIEDCVHRANALYKINDYGDMVLTLHKCLLRGSSDYLNVFGLRDENSRKY</sequence>
<evidence type="ECO:0000313" key="2">
    <source>
        <dbReference type="EnsemblMetazoa" id="GBRI012886-PA"/>
    </source>
</evidence>
<reference evidence="3" key="1">
    <citation type="submission" date="2014-03" db="EMBL/GenBank/DDBJ databases">
        <authorList>
            <person name="Aksoy S."/>
            <person name="Warren W."/>
            <person name="Wilson R.K."/>
        </authorList>
    </citation>
    <scope>NUCLEOTIDE SEQUENCE [LARGE SCALE GENOMIC DNA]</scope>
    <source>
        <strain evidence="3">IAEA</strain>
    </source>
</reference>
<protein>
    <submittedName>
        <fullName evidence="2">Uncharacterized protein</fullName>
    </submittedName>
</protein>
<dbReference type="VEuPathDB" id="VectorBase:GBRI012886"/>
<dbReference type="Proteomes" id="UP000091820">
    <property type="component" value="Unassembled WGS sequence"/>
</dbReference>